<protein>
    <submittedName>
        <fullName evidence="6">Trypsin-like peptidase domain-containing protein</fullName>
    </submittedName>
</protein>
<dbReference type="Gene3D" id="2.40.10.120">
    <property type="match status" value="1"/>
</dbReference>
<keyword evidence="2" id="KW-0645">Protease</keyword>
<dbReference type="PROSITE" id="PS50106">
    <property type="entry name" value="PDZ"/>
    <property type="match status" value="1"/>
</dbReference>
<evidence type="ECO:0000259" key="5">
    <source>
        <dbReference type="PROSITE" id="PS50106"/>
    </source>
</evidence>
<gene>
    <name evidence="6" type="ORF">IC609_02655</name>
</gene>
<feature type="domain" description="PDZ" evidence="5">
    <location>
        <begin position="292"/>
        <end position="363"/>
    </location>
</feature>
<dbReference type="SUPFAM" id="SSF50494">
    <property type="entry name" value="Trypsin-like serine proteases"/>
    <property type="match status" value="1"/>
</dbReference>
<dbReference type="Proteomes" id="UP000647424">
    <property type="component" value="Unassembled WGS sequence"/>
</dbReference>
<keyword evidence="4" id="KW-0720">Serine protease</keyword>
<dbReference type="SUPFAM" id="SSF50156">
    <property type="entry name" value="PDZ domain-like"/>
    <property type="match status" value="1"/>
</dbReference>
<dbReference type="GO" id="GO:0004252">
    <property type="term" value="F:serine-type endopeptidase activity"/>
    <property type="evidence" value="ECO:0007669"/>
    <property type="project" value="InterPro"/>
</dbReference>
<dbReference type="InterPro" id="IPR009003">
    <property type="entry name" value="Peptidase_S1_PA"/>
</dbReference>
<dbReference type="InterPro" id="IPR001940">
    <property type="entry name" value="Peptidase_S1C"/>
</dbReference>
<sequence length="381" mass="39752">MKRSWLLFSQSVTVLLALWFIVATLKPEWLQGVQRSGGMTLLQAPATSTEARVAGSLSGAAQKASPAVVSINTSKAKQSKLQDPWSRYFHGDPDEDNSAGLGSGVIVSPEGHILTNNHVIEEADDIEVVLTDGRRAQAKVIGTDPDSDLALLKITMDKLPVIVLGQSEGLRVGDIALAIGNPFGVGQTVTSGIVSALGRNQLGINTFENFIQTDAAINPGNSGGALVDVNGHLIGINTAIYSRSGGNMGIGFAIPVSTALSVMKDLIRDGKVTRGWIGVEPQDLSPELAATFNLPSGTGQDALTGVVITGVLQNGPAAKAGIRPGDVIVKVNSQSVGNVSELLSSVASLSPGAKAQLQVWRRQGLTDITITPGQRPSPRHR</sequence>
<name>A0A927FEZ0_9BURK</name>
<comment type="similarity">
    <text evidence="1">Belongs to the peptidase S1C family.</text>
</comment>
<comment type="caution">
    <text evidence="6">The sequence shown here is derived from an EMBL/GenBank/DDBJ whole genome shotgun (WGS) entry which is preliminary data.</text>
</comment>
<evidence type="ECO:0000256" key="1">
    <source>
        <dbReference type="ARBA" id="ARBA00010541"/>
    </source>
</evidence>
<dbReference type="InterPro" id="IPR001478">
    <property type="entry name" value="PDZ"/>
</dbReference>
<dbReference type="EMBL" id="JACYFT010000001">
    <property type="protein sequence ID" value="MBD8049428.1"/>
    <property type="molecule type" value="Genomic_DNA"/>
</dbReference>
<dbReference type="PRINTS" id="PR00834">
    <property type="entry name" value="PROTEASES2C"/>
</dbReference>
<dbReference type="PANTHER" id="PTHR43343:SF3">
    <property type="entry name" value="PROTEASE DO-LIKE 8, CHLOROPLASTIC"/>
    <property type="match status" value="1"/>
</dbReference>
<reference evidence="6" key="1">
    <citation type="submission" date="2020-09" db="EMBL/GenBank/DDBJ databases">
        <title>Genome seq and assembly of Limnohabitants sp.</title>
        <authorList>
            <person name="Chhetri G."/>
        </authorList>
    </citation>
    <scope>NUCLEOTIDE SEQUENCE</scope>
    <source>
        <strain evidence="6">JUR4</strain>
    </source>
</reference>
<proteinExistence type="inferred from homology"/>
<accession>A0A927FEZ0</accession>
<keyword evidence="3" id="KW-0378">Hydrolase</keyword>
<evidence type="ECO:0000313" key="6">
    <source>
        <dbReference type="EMBL" id="MBD8049428.1"/>
    </source>
</evidence>
<dbReference type="Pfam" id="PF13180">
    <property type="entry name" value="PDZ_2"/>
    <property type="match status" value="1"/>
</dbReference>
<evidence type="ECO:0000256" key="4">
    <source>
        <dbReference type="ARBA" id="ARBA00022825"/>
    </source>
</evidence>
<dbReference type="AlphaFoldDB" id="A0A927FEZ0"/>
<evidence type="ECO:0000313" key="7">
    <source>
        <dbReference type="Proteomes" id="UP000647424"/>
    </source>
</evidence>
<evidence type="ECO:0000256" key="2">
    <source>
        <dbReference type="ARBA" id="ARBA00022670"/>
    </source>
</evidence>
<dbReference type="SMART" id="SM00228">
    <property type="entry name" value="PDZ"/>
    <property type="match status" value="1"/>
</dbReference>
<dbReference type="Pfam" id="PF13365">
    <property type="entry name" value="Trypsin_2"/>
    <property type="match status" value="1"/>
</dbReference>
<organism evidence="6 7">
    <name type="scientific">Limnohabitans radicicola</name>
    <dbReference type="NCBI Taxonomy" id="2771427"/>
    <lineage>
        <taxon>Bacteria</taxon>
        <taxon>Pseudomonadati</taxon>
        <taxon>Pseudomonadota</taxon>
        <taxon>Betaproteobacteria</taxon>
        <taxon>Burkholderiales</taxon>
        <taxon>Comamonadaceae</taxon>
        <taxon>Limnohabitans</taxon>
    </lineage>
</organism>
<dbReference type="PANTHER" id="PTHR43343">
    <property type="entry name" value="PEPTIDASE S12"/>
    <property type="match status" value="1"/>
</dbReference>
<evidence type="ECO:0000256" key="3">
    <source>
        <dbReference type="ARBA" id="ARBA00022801"/>
    </source>
</evidence>
<dbReference type="InterPro" id="IPR036034">
    <property type="entry name" value="PDZ_sf"/>
</dbReference>
<dbReference type="RefSeq" id="WP_191817895.1">
    <property type="nucleotide sequence ID" value="NZ_JACYFT010000001.1"/>
</dbReference>
<dbReference type="FunFam" id="2.40.10.10:FF:000001">
    <property type="entry name" value="Periplasmic serine protease DegS"/>
    <property type="match status" value="1"/>
</dbReference>
<dbReference type="InterPro" id="IPR051201">
    <property type="entry name" value="Chloro_Bact_Ser_Proteases"/>
</dbReference>
<dbReference type="Gene3D" id="2.30.42.10">
    <property type="match status" value="1"/>
</dbReference>
<keyword evidence="7" id="KW-1185">Reference proteome</keyword>
<dbReference type="GO" id="GO:0006508">
    <property type="term" value="P:proteolysis"/>
    <property type="evidence" value="ECO:0007669"/>
    <property type="project" value="UniProtKB-KW"/>
</dbReference>